<protein>
    <submittedName>
        <fullName evidence="1">Uncharacterized protein</fullName>
    </submittedName>
</protein>
<sequence length="123" mass="12791">MDEAAVHKSKTIKRGRSGAREEQVAVGVALVSQPSTDVAIENANRVDFTSSSSDPMIGEVTAVVGKWEIVNQKKHRSRNVQQTAAKGVGSMGVGSAIPLGSGVPALFSCLTSAGSFSKNFAMN</sequence>
<comment type="caution">
    <text evidence="1">The sequence shown here is derived from an EMBL/GenBank/DDBJ whole genome shotgun (WGS) entry which is preliminary data.</text>
</comment>
<reference evidence="1 2" key="1">
    <citation type="submission" date="2020-10" db="EMBL/GenBank/DDBJ databases">
        <title>Plant Genome Project.</title>
        <authorList>
            <person name="Zhang R.-G."/>
        </authorList>
    </citation>
    <scope>NUCLEOTIDE SEQUENCE [LARGE SCALE GENOMIC DNA]</scope>
    <source>
        <strain evidence="1">FAFU-HL-1</strain>
        <tissue evidence="1">Leaf</tissue>
    </source>
</reference>
<name>A0A835JQI4_9ROSI</name>
<dbReference type="EMBL" id="JADGMS010000011">
    <property type="protein sequence ID" value="KAF9672689.1"/>
    <property type="molecule type" value="Genomic_DNA"/>
</dbReference>
<dbReference type="AlphaFoldDB" id="A0A835JQI4"/>
<keyword evidence="2" id="KW-1185">Reference proteome</keyword>
<proteinExistence type="predicted"/>
<accession>A0A835JQI4</accession>
<evidence type="ECO:0000313" key="2">
    <source>
        <dbReference type="Proteomes" id="UP000657918"/>
    </source>
</evidence>
<evidence type="ECO:0000313" key="1">
    <source>
        <dbReference type="EMBL" id="KAF9672689.1"/>
    </source>
</evidence>
<dbReference type="OrthoDB" id="10598707at2759"/>
<dbReference type="Proteomes" id="UP000657918">
    <property type="component" value="Chromosome 11"/>
</dbReference>
<gene>
    <name evidence="1" type="ORF">SADUNF_Sadunf11G0069400</name>
</gene>
<organism evidence="1 2">
    <name type="scientific">Salix dunnii</name>
    <dbReference type="NCBI Taxonomy" id="1413687"/>
    <lineage>
        <taxon>Eukaryota</taxon>
        <taxon>Viridiplantae</taxon>
        <taxon>Streptophyta</taxon>
        <taxon>Embryophyta</taxon>
        <taxon>Tracheophyta</taxon>
        <taxon>Spermatophyta</taxon>
        <taxon>Magnoliopsida</taxon>
        <taxon>eudicotyledons</taxon>
        <taxon>Gunneridae</taxon>
        <taxon>Pentapetalae</taxon>
        <taxon>rosids</taxon>
        <taxon>fabids</taxon>
        <taxon>Malpighiales</taxon>
        <taxon>Salicaceae</taxon>
        <taxon>Saliceae</taxon>
        <taxon>Salix</taxon>
    </lineage>
</organism>